<keyword evidence="3 6" id="KW-0479">Metal-binding</keyword>
<feature type="chain" id="PRO_5006630041" evidence="7">
    <location>
        <begin position="21"/>
        <end position="99"/>
    </location>
</feature>
<sequence>MKKVFISTVFLATSMLYANGASIYASKCASCHGVHGEKAALDRSKPIAGQNPSLTAKQIQAYQNGSLNQYGMGGAMKNMVKSLSDNEISEISQYISKLK</sequence>
<evidence type="ECO:0000256" key="3">
    <source>
        <dbReference type="ARBA" id="ARBA00022723"/>
    </source>
</evidence>
<feature type="signal peptide" evidence="7">
    <location>
        <begin position="1"/>
        <end position="20"/>
    </location>
</feature>
<organism evidence="9">
    <name type="scientific">Sulfurovum sp. enrichment culture clone C5</name>
    <dbReference type="NCBI Taxonomy" id="497650"/>
    <lineage>
        <taxon>Bacteria</taxon>
        <taxon>Pseudomonadati</taxon>
        <taxon>Campylobacterota</taxon>
        <taxon>Epsilonproteobacteria</taxon>
        <taxon>Campylobacterales</taxon>
        <taxon>Sulfurovaceae</taxon>
        <taxon>Sulfurovum</taxon>
        <taxon>environmental samples</taxon>
    </lineage>
</organism>
<evidence type="ECO:0000256" key="4">
    <source>
        <dbReference type="ARBA" id="ARBA00022982"/>
    </source>
</evidence>
<evidence type="ECO:0000256" key="6">
    <source>
        <dbReference type="PROSITE-ProRule" id="PRU00433"/>
    </source>
</evidence>
<protein>
    <submittedName>
        <fullName evidence="9">Cytochrome c</fullName>
    </submittedName>
</protein>
<dbReference type="InterPro" id="IPR050597">
    <property type="entry name" value="Cytochrome_c_Oxidase_Subunit"/>
</dbReference>
<feature type="domain" description="Cytochrome c" evidence="8">
    <location>
        <begin position="15"/>
        <end position="99"/>
    </location>
</feature>
<dbReference type="Pfam" id="PF00034">
    <property type="entry name" value="Cytochrom_C"/>
    <property type="match status" value="1"/>
</dbReference>
<gene>
    <name evidence="9" type="ORF">BN3087_460005</name>
</gene>
<proteinExistence type="predicted"/>
<evidence type="ECO:0000259" key="8">
    <source>
        <dbReference type="PROSITE" id="PS51007"/>
    </source>
</evidence>
<dbReference type="InterPro" id="IPR009056">
    <property type="entry name" value="Cyt_c-like_dom"/>
</dbReference>
<evidence type="ECO:0000256" key="2">
    <source>
        <dbReference type="ARBA" id="ARBA00022617"/>
    </source>
</evidence>
<keyword evidence="1" id="KW-0813">Transport</keyword>
<dbReference type="AlphaFoldDB" id="A0A0S4XPE9"/>
<dbReference type="PANTHER" id="PTHR33751:SF9">
    <property type="entry name" value="CYTOCHROME C4"/>
    <property type="match status" value="1"/>
</dbReference>
<dbReference type="GO" id="GO:0046872">
    <property type="term" value="F:metal ion binding"/>
    <property type="evidence" value="ECO:0007669"/>
    <property type="project" value="UniProtKB-KW"/>
</dbReference>
<dbReference type="Gene3D" id="1.10.760.10">
    <property type="entry name" value="Cytochrome c-like domain"/>
    <property type="match status" value="1"/>
</dbReference>
<evidence type="ECO:0000256" key="7">
    <source>
        <dbReference type="SAM" id="SignalP"/>
    </source>
</evidence>
<dbReference type="GO" id="GO:0009055">
    <property type="term" value="F:electron transfer activity"/>
    <property type="evidence" value="ECO:0007669"/>
    <property type="project" value="InterPro"/>
</dbReference>
<keyword evidence="5 6" id="KW-0408">Iron</keyword>
<keyword evidence="2 6" id="KW-0349">Heme</keyword>
<dbReference type="SUPFAM" id="SSF46626">
    <property type="entry name" value="Cytochrome c"/>
    <property type="match status" value="1"/>
</dbReference>
<keyword evidence="7" id="KW-0732">Signal</keyword>
<accession>A0A0S4XPE9</accession>
<reference evidence="9" key="1">
    <citation type="submission" date="2015-11" db="EMBL/GenBank/DDBJ databases">
        <authorList>
            <person name="Zhang Y."/>
            <person name="Guo Z."/>
        </authorList>
    </citation>
    <scope>NUCLEOTIDE SEQUENCE</scope>
    <source>
        <strain evidence="9">BN30871</strain>
    </source>
</reference>
<keyword evidence="4" id="KW-0249">Electron transport</keyword>
<dbReference type="GO" id="GO:0020037">
    <property type="term" value="F:heme binding"/>
    <property type="evidence" value="ECO:0007669"/>
    <property type="project" value="InterPro"/>
</dbReference>
<dbReference type="PANTHER" id="PTHR33751">
    <property type="entry name" value="CBB3-TYPE CYTOCHROME C OXIDASE SUBUNIT FIXP"/>
    <property type="match status" value="1"/>
</dbReference>
<dbReference type="PROSITE" id="PS51007">
    <property type="entry name" value="CYTC"/>
    <property type="match status" value="1"/>
</dbReference>
<dbReference type="EMBL" id="FAXN01000047">
    <property type="protein sequence ID" value="CUV65832.1"/>
    <property type="molecule type" value="Genomic_DNA"/>
</dbReference>
<evidence type="ECO:0000313" key="9">
    <source>
        <dbReference type="EMBL" id="CUV65832.1"/>
    </source>
</evidence>
<name>A0A0S4XPE9_9BACT</name>
<evidence type="ECO:0000256" key="1">
    <source>
        <dbReference type="ARBA" id="ARBA00022448"/>
    </source>
</evidence>
<evidence type="ECO:0000256" key="5">
    <source>
        <dbReference type="ARBA" id="ARBA00023004"/>
    </source>
</evidence>
<dbReference type="InterPro" id="IPR036909">
    <property type="entry name" value="Cyt_c-like_dom_sf"/>
</dbReference>